<keyword evidence="6" id="KW-0028">Amino-acid biosynthesis</keyword>
<dbReference type="InterPro" id="IPR000277">
    <property type="entry name" value="Cys/Met-Metab_PyrdxlP-dep_enz"/>
</dbReference>
<dbReference type="EMBL" id="JANEYG010000015">
    <property type="protein sequence ID" value="KAJ8920224.1"/>
    <property type="molecule type" value="Genomic_DNA"/>
</dbReference>
<dbReference type="InterPro" id="IPR015422">
    <property type="entry name" value="PyrdxlP-dep_Trfase_small"/>
</dbReference>
<evidence type="ECO:0000256" key="6">
    <source>
        <dbReference type="ARBA" id="ARBA00023192"/>
    </source>
</evidence>
<dbReference type="GO" id="GO:0004123">
    <property type="term" value="F:cystathionine gamma-lyase activity"/>
    <property type="evidence" value="ECO:0007669"/>
    <property type="project" value="TreeGrafter"/>
</dbReference>
<reference evidence="9 10" key="1">
    <citation type="journal article" date="2023" name="Insect Mol. Biol.">
        <title>Genome sequencing provides insights into the evolution of gene families encoding plant cell wall-degrading enzymes in longhorned beetles.</title>
        <authorList>
            <person name="Shin N.R."/>
            <person name="Okamura Y."/>
            <person name="Kirsch R."/>
            <person name="Pauchet Y."/>
        </authorList>
    </citation>
    <scope>NUCLEOTIDE SEQUENCE [LARGE SCALE GENOMIC DNA]</scope>
    <source>
        <strain evidence="9">EAD_L_NR</strain>
    </source>
</reference>
<sequence length="784" mass="87068">MGEREGYLPFPKGFSTAAIHHSQEPEQWDSMAVVTPLVTSTTYKQHGPAEFKKYEYSRSGNPTREVLENVLAELDHGKYGLTFSSGLGATTTLFGLLNKGDNVVVGDDVYGGTNRLFNKVGTRFGLEFTLVDLTVIESLEKAIKPNTKLVWVETPTNPTLKVVDIKAVSEITRKKNIILIVDNTFITSYLQRPLDFGADAVLYSLTKYMNGHSDVIMGAITTSNKELYDKLKFLQNAMGIVPAPFDCYQVLRSLKTLSLRMERHHENSLVIAKYLETHPKVEKVLHPCLSSHLQYELTKKQTSGHSGVFSFYVKGGLEQSKTFLKALKIFTLAESLGGYESLIELPCVMTHASVPPELRKTLGISDNLIRLSVGIEDVEDLLADLKQAFNQKMGEELGYLPYPEGFETACVHHTRNVEELMDEKISVPIVNTNFYRHSEKGKLSKFAPGRVGNTTRSILENLLTVLHRSKYGLCFSSGIGAVWAVVALLKSGDHVICTDDVYGGTTKLLVEVAPKFGICATHIDLTKLNNLESAIRPQTKLIWTEVPSNPLLKVVDLCGLAEIAKEHDLILATDNSFMSPYLQNPLALGADLSVLSLSKYTNGHSDVIMGSVCTNRKDLYKKLKYIQTNFGHVACPFDCYQVIRGAKTLPIRMKRHQYNSLEIAKFLENHPKVEAVQHPGLKSHPQHELFKKQSCGNAGMLSFYIKGKVDDTLKLVNGLKYFTHAVSLGGYEGLVSMPCLSSHVNVSPEMKKTLGYTENLVRMSVGIENICDLISDLDHTLNSL</sequence>
<dbReference type="Gene3D" id="3.40.640.10">
    <property type="entry name" value="Type I PLP-dependent aspartate aminotransferase-like (Major domain)"/>
    <property type="match status" value="2"/>
</dbReference>
<evidence type="ECO:0000256" key="5">
    <source>
        <dbReference type="ARBA" id="ARBA00022898"/>
    </source>
</evidence>
<proteinExistence type="inferred from homology"/>
<dbReference type="GO" id="GO:0019343">
    <property type="term" value="P:cysteine biosynthetic process via cystathionine"/>
    <property type="evidence" value="ECO:0007669"/>
    <property type="project" value="TreeGrafter"/>
</dbReference>
<keyword evidence="7" id="KW-0456">Lyase</keyword>
<evidence type="ECO:0000256" key="2">
    <source>
        <dbReference type="ARBA" id="ARBA00005038"/>
    </source>
</evidence>
<dbReference type="CDD" id="cd00614">
    <property type="entry name" value="CGS_like"/>
    <property type="match status" value="2"/>
</dbReference>
<dbReference type="PANTHER" id="PTHR11808:SF15">
    <property type="entry name" value="CYSTATHIONINE GAMMA-LYASE"/>
    <property type="match status" value="1"/>
</dbReference>
<protein>
    <recommendedName>
        <fullName evidence="4">cystathionine gamma-lyase</fullName>
        <ecNumber evidence="4">4.4.1.1</ecNumber>
    </recommendedName>
    <alternativeName>
        <fullName evidence="8">Gamma-cystathionase</fullName>
    </alternativeName>
</protein>
<dbReference type="PANTHER" id="PTHR11808">
    <property type="entry name" value="TRANS-SULFURATION ENZYME FAMILY MEMBER"/>
    <property type="match status" value="1"/>
</dbReference>
<evidence type="ECO:0000256" key="3">
    <source>
        <dbReference type="ARBA" id="ARBA00009077"/>
    </source>
</evidence>
<accession>A0AAV8W170</accession>
<comment type="similarity">
    <text evidence="3">Belongs to the trans-sulfuration enzymes family.</text>
</comment>
<keyword evidence="5" id="KW-0663">Pyridoxal phosphate</keyword>
<evidence type="ECO:0000256" key="4">
    <source>
        <dbReference type="ARBA" id="ARBA00012085"/>
    </source>
</evidence>
<evidence type="ECO:0000256" key="1">
    <source>
        <dbReference type="ARBA" id="ARBA00001933"/>
    </source>
</evidence>
<dbReference type="FunFam" id="3.90.1150.10:FF:000008">
    <property type="entry name" value="Cystathionine gamma-synthase"/>
    <property type="match status" value="1"/>
</dbReference>
<dbReference type="FunFam" id="3.40.640.10:FF:000046">
    <property type="entry name" value="Cystathionine gamma-lyase"/>
    <property type="match status" value="1"/>
</dbReference>
<dbReference type="GO" id="GO:0030170">
    <property type="term" value="F:pyridoxal phosphate binding"/>
    <property type="evidence" value="ECO:0007669"/>
    <property type="project" value="InterPro"/>
</dbReference>
<keyword evidence="6" id="KW-0198">Cysteine biosynthesis</keyword>
<evidence type="ECO:0000313" key="10">
    <source>
        <dbReference type="Proteomes" id="UP001159042"/>
    </source>
</evidence>
<dbReference type="EC" id="4.4.1.1" evidence="4"/>
<evidence type="ECO:0000256" key="7">
    <source>
        <dbReference type="ARBA" id="ARBA00023239"/>
    </source>
</evidence>
<evidence type="ECO:0000313" key="9">
    <source>
        <dbReference type="EMBL" id="KAJ8920224.1"/>
    </source>
</evidence>
<dbReference type="GO" id="GO:0019346">
    <property type="term" value="P:transsulfuration"/>
    <property type="evidence" value="ECO:0007669"/>
    <property type="project" value="InterPro"/>
</dbReference>
<dbReference type="SUPFAM" id="SSF53383">
    <property type="entry name" value="PLP-dependent transferases"/>
    <property type="match status" value="2"/>
</dbReference>
<dbReference type="InterPro" id="IPR015424">
    <property type="entry name" value="PyrdxlP-dep_Trfase"/>
</dbReference>
<organism evidence="9 10">
    <name type="scientific">Exocentrus adspersus</name>
    <dbReference type="NCBI Taxonomy" id="1586481"/>
    <lineage>
        <taxon>Eukaryota</taxon>
        <taxon>Metazoa</taxon>
        <taxon>Ecdysozoa</taxon>
        <taxon>Arthropoda</taxon>
        <taxon>Hexapoda</taxon>
        <taxon>Insecta</taxon>
        <taxon>Pterygota</taxon>
        <taxon>Neoptera</taxon>
        <taxon>Endopterygota</taxon>
        <taxon>Coleoptera</taxon>
        <taxon>Polyphaga</taxon>
        <taxon>Cucujiformia</taxon>
        <taxon>Chrysomeloidea</taxon>
        <taxon>Cerambycidae</taxon>
        <taxon>Lamiinae</taxon>
        <taxon>Acanthocinini</taxon>
        <taxon>Exocentrus</taxon>
    </lineage>
</organism>
<comment type="cofactor">
    <cofactor evidence="1">
        <name>pyridoxal 5'-phosphate</name>
        <dbReference type="ChEBI" id="CHEBI:597326"/>
    </cofactor>
</comment>
<gene>
    <name evidence="9" type="ORF">NQ315_011885</name>
</gene>
<dbReference type="AlphaFoldDB" id="A0AAV8W170"/>
<dbReference type="Pfam" id="PF01053">
    <property type="entry name" value="Cys_Met_Meta_PP"/>
    <property type="match status" value="2"/>
</dbReference>
<comment type="pathway">
    <text evidence="2">Amino-acid biosynthesis; L-cysteine biosynthesis; L-cysteine from L-homocysteine and L-serine: step 2/2.</text>
</comment>
<dbReference type="Proteomes" id="UP001159042">
    <property type="component" value="Unassembled WGS sequence"/>
</dbReference>
<dbReference type="InterPro" id="IPR015421">
    <property type="entry name" value="PyrdxlP-dep_Trfase_major"/>
</dbReference>
<dbReference type="FunFam" id="3.40.640.10:FF:000009">
    <property type="entry name" value="Cystathionine gamma-synthase homolog"/>
    <property type="match status" value="1"/>
</dbReference>
<evidence type="ECO:0000256" key="8">
    <source>
        <dbReference type="ARBA" id="ARBA00029853"/>
    </source>
</evidence>
<dbReference type="GO" id="GO:0005737">
    <property type="term" value="C:cytoplasm"/>
    <property type="evidence" value="ECO:0007669"/>
    <property type="project" value="TreeGrafter"/>
</dbReference>
<keyword evidence="10" id="KW-1185">Reference proteome</keyword>
<comment type="caution">
    <text evidence="9">The sequence shown here is derived from an EMBL/GenBank/DDBJ whole genome shotgun (WGS) entry which is preliminary data.</text>
</comment>
<name>A0AAV8W170_9CUCU</name>
<dbReference type="Gene3D" id="3.90.1150.10">
    <property type="entry name" value="Aspartate Aminotransferase, domain 1"/>
    <property type="match status" value="2"/>
</dbReference>